<feature type="region of interest" description="Disordered" evidence="1">
    <location>
        <begin position="224"/>
        <end position="312"/>
    </location>
</feature>
<evidence type="ECO:0000313" key="3">
    <source>
        <dbReference type="EMBL" id="KAK3203712.1"/>
    </source>
</evidence>
<evidence type="ECO:0000256" key="2">
    <source>
        <dbReference type="SAM" id="SignalP"/>
    </source>
</evidence>
<dbReference type="Proteomes" id="UP001280581">
    <property type="component" value="Unassembled WGS sequence"/>
</dbReference>
<accession>A0AAN6LTC0</accession>
<dbReference type="EMBL" id="WVTA01000010">
    <property type="protein sequence ID" value="KAK3203712.1"/>
    <property type="molecule type" value="Genomic_DNA"/>
</dbReference>
<keyword evidence="2" id="KW-0732">Signal</keyword>
<proteinExistence type="predicted"/>
<dbReference type="AlphaFoldDB" id="A0AAN6LTC0"/>
<keyword evidence="4" id="KW-1185">Reference proteome</keyword>
<comment type="caution">
    <text evidence="3">The sequence shown here is derived from an EMBL/GenBank/DDBJ whole genome shotgun (WGS) entry which is preliminary data.</text>
</comment>
<feature type="compositionally biased region" description="Gly residues" evidence="1">
    <location>
        <begin position="242"/>
        <end position="256"/>
    </location>
</feature>
<evidence type="ECO:0000313" key="4">
    <source>
        <dbReference type="Proteomes" id="UP001280581"/>
    </source>
</evidence>
<feature type="region of interest" description="Disordered" evidence="1">
    <location>
        <begin position="326"/>
        <end position="363"/>
    </location>
</feature>
<organism evidence="3 4">
    <name type="scientific">Pseudopithomyces chartarum</name>
    <dbReference type="NCBI Taxonomy" id="1892770"/>
    <lineage>
        <taxon>Eukaryota</taxon>
        <taxon>Fungi</taxon>
        <taxon>Dikarya</taxon>
        <taxon>Ascomycota</taxon>
        <taxon>Pezizomycotina</taxon>
        <taxon>Dothideomycetes</taxon>
        <taxon>Pleosporomycetidae</taxon>
        <taxon>Pleosporales</taxon>
        <taxon>Massarineae</taxon>
        <taxon>Didymosphaeriaceae</taxon>
        <taxon>Pseudopithomyces</taxon>
    </lineage>
</organism>
<feature type="signal peptide" evidence="2">
    <location>
        <begin position="1"/>
        <end position="23"/>
    </location>
</feature>
<feature type="compositionally biased region" description="Low complexity" evidence="1">
    <location>
        <begin position="269"/>
        <end position="312"/>
    </location>
</feature>
<reference evidence="3 4" key="1">
    <citation type="submission" date="2021-02" db="EMBL/GenBank/DDBJ databases">
        <title>Genome assembly of Pseudopithomyces chartarum.</title>
        <authorList>
            <person name="Jauregui R."/>
            <person name="Singh J."/>
            <person name="Voisey C."/>
        </authorList>
    </citation>
    <scope>NUCLEOTIDE SEQUENCE [LARGE SCALE GENOMIC DNA]</scope>
    <source>
        <strain evidence="3 4">AGR01</strain>
    </source>
</reference>
<dbReference type="PANTHER" id="PTHR36182:SF2">
    <property type="entry name" value="LYTIC POLYSACCHARIDE MONOOXYGENASE"/>
    <property type="match status" value="1"/>
</dbReference>
<dbReference type="Gene3D" id="2.70.50.70">
    <property type="match status" value="1"/>
</dbReference>
<feature type="chain" id="PRO_5042876402" description="Lytic polysaccharide monooxygenase" evidence="2">
    <location>
        <begin position="24"/>
        <end position="422"/>
    </location>
</feature>
<protein>
    <recommendedName>
        <fullName evidence="5">Lytic polysaccharide monooxygenase</fullName>
    </recommendedName>
</protein>
<gene>
    <name evidence="3" type="ORF">GRF29_106g454944</name>
</gene>
<sequence length="422" mass="41103">MFTTQTLSTLAVALLAMAPSVQSHMIMASPKPFGSPNNSPLDPSGSDYPCHMTTIDTSTGPSNDWAVGSTQQLAFSGSAVHGGGSCQIAVTTDKTPTKDSKFKVIHSIEGGCPGVGGPATFDFKVPDMLPDGDLVMAWTWYNKIGNREIYMNCANIKVSGGAGDASKFEKLPDMALANINVGSGSSCKTPESSDYTFAGVGENGDTVERVGSGPFVDLCGGQASAGTGSGSSGNPGNADTGAGSGAGAGSGSGSGNSGLYTPGPGEGGAAATPAASSAPAPASSAPASSAAVPVSPVPVSTAPVASPSDAVTSTVRTLVTVTAPTAPASATPANSTAPAGSAKPTQAPVSSAPAAAPSGGVASGAGACSSNGGVVCNGESLFGLCDNGKVVWQAVAPGTKCQNGQIARRDFTHRAQRTAIAA</sequence>
<evidence type="ECO:0008006" key="5">
    <source>
        <dbReference type="Google" id="ProtNLM"/>
    </source>
</evidence>
<evidence type="ECO:0000256" key="1">
    <source>
        <dbReference type="SAM" id="MobiDB-lite"/>
    </source>
</evidence>
<name>A0AAN6LTC0_9PLEO</name>
<dbReference type="PANTHER" id="PTHR36182">
    <property type="entry name" value="PROTEIN, PUTATIVE (AFU_ORTHOLOGUE AFUA_6G10930)-RELATED"/>
    <property type="match status" value="1"/>
</dbReference>